<dbReference type="Proteomes" id="UP000307440">
    <property type="component" value="Unassembled WGS sequence"/>
</dbReference>
<feature type="non-terminal residue" evidence="2">
    <location>
        <position position="216"/>
    </location>
</feature>
<protein>
    <recommendedName>
        <fullName evidence="1">Endonuclease/exonuclease/phosphatase domain-containing protein</fullName>
    </recommendedName>
</protein>
<feature type="domain" description="Endonuclease/exonuclease/phosphatase" evidence="1">
    <location>
        <begin position="135"/>
        <end position="216"/>
    </location>
</feature>
<dbReference type="EMBL" id="ML210655">
    <property type="protein sequence ID" value="TFK16739.1"/>
    <property type="molecule type" value="Genomic_DNA"/>
</dbReference>
<dbReference type="Gene3D" id="3.60.10.10">
    <property type="entry name" value="Endonuclease/exonuclease/phosphatase"/>
    <property type="match status" value="1"/>
</dbReference>
<gene>
    <name evidence="2" type="ORF">FA15DRAFT_740651</name>
</gene>
<dbReference type="InterPro" id="IPR005135">
    <property type="entry name" value="Endo/exonuclease/phosphatase"/>
</dbReference>
<dbReference type="AlphaFoldDB" id="A0A5C3K9K8"/>
<organism evidence="2 3">
    <name type="scientific">Coprinopsis marcescibilis</name>
    <name type="common">Agaric fungus</name>
    <name type="synonym">Psathyrella marcescibilis</name>
    <dbReference type="NCBI Taxonomy" id="230819"/>
    <lineage>
        <taxon>Eukaryota</taxon>
        <taxon>Fungi</taxon>
        <taxon>Dikarya</taxon>
        <taxon>Basidiomycota</taxon>
        <taxon>Agaricomycotina</taxon>
        <taxon>Agaricomycetes</taxon>
        <taxon>Agaricomycetidae</taxon>
        <taxon>Agaricales</taxon>
        <taxon>Agaricineae</taxon>
        <taxon>Psathyrellaceae</taxon>
        <taxon>Coprinopsis</taxon>
    </lineage>
</organism>
<dbReference type="OrthoDB" id="3070505at2759"/>
<reference evidence="2 3" key="1">
    <citation type="journal article" date="2019" name="Nat. Ecol. Evol.">
        <title>Megaphylogeny resolves global patterns of mushroom evolution.</title>
        <authorList>
            <person name="Varga T."/>
            <person name="Krizsan K."/>
            <person name="Foldi C."/>
            <person name="Dima B."/>
            <person name="Sanchez-Garcia M."/>
            <person name="Sanchez-Ramirez S."/>
            <person name="Szollosi G.J."/>
            <person name="Szarkandi J.G."/>
            <person name="Papp V."/>
            <person name="Albert L."/>
            <person name="Andreopoulos W."/>
            <person name="Angelini C."/>
            <person name="Antonin V."/>
            <person name="Barry K.W."/>
            <person name="Bougher N.L."/>
            <person name="Buchanan P."/>
            <person name="Buyck B."/>
            <person name="Bense V."/>
            <person name="Catcheside P."/>
            <person name="Chovatia M."/>
            <person name="Cooper J."/>
            <person name="Damon W."/>
            <person name="Desjardin D."/>
            <person name="Finy P."/>
            <person name="Geml J."/>
            <person name="Haridas S."/>
            <person name="Hughes K."/>
            <person name="Justo A."/>
            <person name="Karasinski D."/>
            <person name="Kautmanova I."/>
            <person name="Kiss B."/>
            <person name="Kocsube S."/>
            <person name="Kotiranta H."/>
            <person name="LaButti K.M."/>
            <person name="Lechner B.E."/>
            <person name="Liimatainen K."/>
            <person name="Lipzen A."/>
            <person name="Lukacs Z."/>
            <person name="Mihaltcheva S."/>
            <person name="Morgado L.N."/>
            <person name="Niskanen T."/>
            <person name="Noordeloos M.E."/>
            <person name="Ohm R.A."/>
            <person name="Ortiz-Santana B."/>
            <person name="Ovrebo C."/>
            <person name="Racz N."/>
            <person name="Riley R."/>
            <person name="Savchenko A."/>
            <person name="Shiryaev A."/>
            <person name="Soop K."/>
            <person name="Spirin V."/>
            <person name="Szebenyi C."/>
            <person name="Tomsovsky M."/>
            <person name="Tulloss R.E."/>
            <person name="Uehling J."/>
            <person name="Grigoriev I.V."/>
            <person name="Vagvolgyi C."/>
            <person name="Papp T."/>
            <person name="Martin F.M."/>
            <person name="Miettinen O."/>
            <person name="Hibbett D.S."/>
            <person name="Nagy L.G."/>
        </authorList>
    </citation>
    <scope>NUCLEOTIDE SEQUENCE [LARGE SCALE GENOMIC DNA]</scope>
    <source>
        <strain evidence="2 3">CBS 121175</strain>
    </source>
</reference>
<dbReference type="InterPro" id="IPR036691">
    <property type="entry name" value="Endo/exonu/phosph_ase_sf"/>
</dbReference>
<dbReference type="Pfam" id="PF14529">
    <property type="entry name" value="Exo_endo_phos_2"/>
    <property type="match status" value="1"/>
</dbReference>
<evidence type="ECO:0000313" key="3">
    <source>
        <dbReference type="Proteomes" id="UP000307440"/>
    </source>
</evidence>
<evidence type="ECO:0000259" key="1">
    <source>
        <dbReference type="Pfam" id="PF14529"/>
    </source>
</evidence>
<dbReference type="STRING" id="230819.A0A5C3K9K8"/>
<dbReference type="SUPFAM" id="SSF56219">
    <property type="entry name" value="DNase I-like"/>
    <property type="match status" value="1"/>
</dbReference>
<dbReference type="GO" id="GO:0003824">
    <property type="term" value="F:catalytic activity"/>
    <property type="evidence" value="ECO:0007669"/>
    <property type="project" value="InterPro"/>
</dbReference>
<evidence type="ECO:0000313" key="2">
    <source>
        <dbReference type="EMBL" id="TFK16739.1"/>
    </source>
</evidence>
<proteinExistence type="predicted"/>
<name>A0A5C3K9K8_COPMA</name>
<keyword evidence="3" id="KW-1185">Reference proteome</keyword>
<sequence length="216" mass="23875">MSHTAREIRVLTFNVARNYLHVDALLESSKEDFDILFIQEPPWRTVRHAPSTATREGEAVIGAPNHPDWISMVRWSGEDENTCPRVMAYASHRLAPLRPSMRSDIMSHRDIIFVSLFKGQEVFTMCGVYSDDAGTAIRLLDRSRASLPPCVYMAGDFNCHSKDWDPNTQTNEGNATLLRGAAAQMGIDLAIPANPGPTFISRAQGGGSSVIDLVFV</sequence>
<accession>A0A5C3K9K8</accession>